<dbReference type="EMBL" id="AFZZ01000068">
    <property type="protein sequence ID" value="EHJ41458.1"/>
    <property type="molecule type" value="Genomic_DNA"/>
</dbReference>
<gene>
    <name evidence="2" type="ORF">HMPREF0673_00740</name>
</gene>
<dbReference type="Proteomes" id="UP000004407">
    <property type="component" value="Unassembled WGS sequence"/>
</dbReference>
<dbReference type="HOGENOM" id="CLU_3314895_0_0_10"/>
<reference evidence="2 3" key="1">
    <citation type="submission" date="2011-08" db="EMBL/GenBank/DDBJ databases">
        <authorList>
            <person name="Weinstock G."/>
            <person name="Sodergren E."/>
            <person name="Clifton S."/>
            <person name="Fulton L."/>
            <person name="Fulton B."/>
            <person name="Courtney L."/>
            <person name="Fronick C."/>
            <person name="Harrison M."/>
            <person name="Strong C."/>
            <person name="Farmer C."/>
            <person name="Delahaunty K."/>
            <person name="Markovic C."/>
            <person name="Hall O."/>
            <person name="Minx P."/>
            <person name="Tomlinson C."/>
            <person name="Mitreva M."/>
            <person name="Hou S."/>
            <person name="Chen J."/>
            <person name="Wollam A."/>
            <person name="Pepin K.H."/>
            <person name="Johnson M."/>
            <person name="Bhonagiri V."/>
            <person name="Zhang X."/>
            <person name="Suruliraj S."/>
            <person name="Warren W."/>
            <person name="Chinwalla A."/>
            <person name="Mardis E.R."/>
            <person name="Wilson R.K."/>
        </authorList>
    </citation>
    <scope>NUCLEOTIDE SEQUENCE [LARGE SCALE GENOMIC DNA]</scope>
    <source>
        <strain evidence="2 3">DSM 18206</strain>
    </source>
</reference>
<organism evidence="2 3">
    <name type="scientific">Leyella stercorea DSM 18206</name>
    <dbReference type="NCBI Taxonomy" id="1002367"/>
    <lineage>
        <taxon>Bacteria</taxon>
        <taxon>Pseudomonadati</taxon>
        <taxon>Bacteroidota</taxon>
        <taxon>Bacteroidia</taxon>
        <taxon>Bacteroidales</taxon>
        <taxon>Prevotellaceae</taxon>
        <taxon>Leyella</taxon>
    </lineage>
</organism>
<dbReference type="AlphaFoldDB" id="G6AVU5"/>
<evidence type="ECO:0000313" key="3">
    <source>
        <dbReference type="Proteomes" id="UP000004407"/>
    </source>
</evidence>
<proteinExistence type="predicted"/>
<keyword evidence="1" id="KW-0812">Transmembrane</keyword>
<accession>G6AVU5</accession>
<name>G6AVU5_9BACT</name>
<protein>
    <submittedName>
        <fullName evidence="2">Uncharacterized protein</fullName>
    </submittedName>
</protein>
<keyword evidence="1" id="KW-1133">Transmembrane helix</keyword>
<evidence type="ECO:0000313" key="2">
    <source>
        <dbReference type="EMBL" id="EHJ41458.1"/>
    </source>
</evidence>
<feature type="transmembrane region" description="Helical" evidence="1">
    <location>
        <begin position="21"/>
        <end position="38"/>
    </location>
</feature>
<sequence length="39" mass="4285">MLLAVKPILHKPFLKERKINSLIAVVVLLVIASIVSFNG</sequence>
<evidence type="ECO:0000256" key="1">
    <source>
        <dbReference type="SAM" id="Phobius"/>
    </source>
</evidence>
<comment type="caution">
    <text evidence="2">The sequence shown here is derived from an EMBL/GenBank/DDBJ whole genome shotgun (WGS) entry which is preliminary data.</text>
</comment>
<keyword evidence="1" id="KW-0472">Membrane</keyword>